<reference evidence="3 4" key="1">
    <citation type="submission" date="2024-09" db="EMBL/GenBank/DDBJ databases">
        <title>Rethinking Asexuality: The Enigmatic Case of Functional Sexual Genes in Lepraria (Stereocaulaceae).</title>
        <authorList>
            <person name="Doellman M."/>
            <person name="Sun Y."/>
            <person name="Barcenas-Pena A."/>
            <person name="Lumbsch H.T."/>
            <person name="Grewe F."/>
        </authorList>
    </citation>
    <scope>NUCLEOTIDE SEQUENCE [LARGE SCALE GENOMIC DNA]</scope>
    <source>
        <strain evidence="3 4">Grewe 0041</strain>
    </source>
</reference>
<dbReference type="PANTHER" id="PTHR24347">
    <property type="entry name" value="SERINE/THREONINE-PROTEIN KINASE"/>
    <property type="match status" value="1"/>
</dbReference>
<dbReference type="InterPro" id="IPR000719">
    <property type="entry name" value="Prot_kinase_dom"/>
</dbReference>
<feature type="domain" description="Protein kinase" evidence="2">
    <location>
        <begin position="1"/>
        <end position="87"/>
    </location>
</feature>
<accession>A0ABR4B8L7</accession>
<name>A0ABR4B8L7_9LECA</name>
<sequence length="153" mass="17732">MATDMWSFDAVTTAIYLGRSPFNDYEDQAFTDDEILKNAVKCDLEFLDHSSFWHGIDHRSRDFIKKLLLLDETKRLNVGQALDHEWFTDSDQKKLLDEKNQQEDLRKIMAIRRLKTDSQLTPPPPKSNLRSSGLPPLIEVNSNEESSPYFAMP</sequence>
<comment type="caution">
    <text evidence="3">The sequence shown here is derived from an EMBL/GenBank/DDBJ whole genome shotgun (WGS) entry which is preliminary data.</text>
</comment>
<evidence type="ECO:0000259" key="2">
    <source>
        <dbReference type="PROSITE" id="PS50011"/>
    </source>
</evidence>
<evidence type="ECO:0000256" key="1">
    <source>
        <dbReference type="SAM" id="MobiDB-lite"/>
    </source>
</evidence>
<evidence type="ECO:0000313" key="3">
    <source>
        <dbReference type="EMBL" id="KAL2053209.1"/>
    </source>
</evidence>
<dbReference type="SUPFAM" id="SSF56112">
    <property type="entry name" value="Protein kinase-like (PK-like)"/>
    <property type="match status" value="1"/>
</dbReference>
<organism evidence="3 4">
    <name type="scientific">Lepraria finkii</name>
    <dbReference type="NCBI Taxonomy" id="1340010"/>
    <lineage>
        <taxon>Eukaryota</taxon>
        <taxon>Fungi</taxon>
        <taxon>Dikarya</taxon>
        <taxon>Ascomycota</taxon>
        <taxon>Pezizomycotina</taxon>
        <taxon>Lecanoromycetes</taxon>
        <taxon>OSLEUM clade</taxon>
        <taxon>Lecanoromycetidae</taxon>
        <taxon>Lecanorales</taxon>
        <taxon>Lecanorineae</taxon>
        <taxon>Stereocaulaceae</taxon>
        <taxon>Lepraria</taxon>
    </lineage>
</organism>
<dbReference type="Proteomes" id="UP001590951">
    <property type="component" value="Unassembled WGS sequence"/>
</dbReference>
<keyword evidence="4" id="KW-1185">Reference proteome</keyword>
<dbReference type="Gene3D" id="1.10.510.10">
    <property type="entry name" value="Transferase(Phosphotransferase) domain 1"/>
    <property type="match status" value="1"/>
</dbReference>
<feature type="region of interest" description="Disordered" evidence="1">
    <location>
        <begin position="113"/>
        <end position="153"/>
    </location>
</feature>
<dbReference type="EMBL" id="JBHFEH010000022">
    <property type="protein sequence ID" value="KAL2053209.1"/>
    <property type="molecule type" value="Genomic_DNA"/>
</dbReference>
<protein>
    <recommendedName>
        <fullName evidence="2">Protein kinase domain-containing protein</fullName>
    </recommendedName>
</protein>
<dbReference type="PROSITE" id="PS50011">
    <property type="entry name" value="PROTEIN_KINASE_DOM"/>
    <property type="match status" value="1"/>
</dbReference>
<gene>
    <name evidence="3" type="ORF">ABVK25_006534</name>
</gene>
<dbReference type="Pfam" id="PF00069">
    <property type="entry name" value="Pkinase"/>
    <property type="match status" value="1"/>
</dbReference>
<evidence type="ECO:0000313" key="4">
    <source>
        <dbReference type="Proteomes" id="UP001590951"/>
    </source>
</evidence>
<dbReference type="InterPro" id="IPR011009">
    <property type="entry name" value="Kinase-like_dom_sf"/>
</dbReference>
<proteinExistence type="predicted"/>